<evidence type="ECO:0000256" key="1">
    <source>
        <dbReference type="ARBA" id="ARBA00023015"/>
    </source>
</evidence>
<organism evidence="5 6">
    <name type="scientific">Solimonas aquatica</name>
    <dbReference type="NCBI Taxonomy" id="489703"/>
    <lineage>
        <taxon>Bacteria</taxon>
        <taxon>Pseudomonadati</taxon>
        <taxon>Pseudomonadota</taxon>
        <taxon>Gammaproteobacteria</taxon>
        <taxon>Nevskiales</taxon>
        <taxon>Nevskiaceae</taxon>
        <taxon>Solimonas</taxon>
    </lineage>
</organism>
<dbReference type="EMBL" id="FOFS01000003">
    <property type="protein sequence ID" value="SEQ02765.1"/>
    <property type="molecule type" value="Genomic_DNA"/>
</dbReference>
<dbReference type="GO" id="GO:0000976">
    <property type="term" value="F:transcription cis-regulatory region binding"/>
    <property type="evidence" value="ECO:0007669"/>
    <property type="project" value="TreeGrafter"/>
</dbReference>
<dbReference type="OrthoDB" id="5740883at2"/>
<dbReference type="PROSITE" id="PS01124">
    <property type="entry name" value="HTH_ARAC_FAMILY_2"/>
    <property type="match status" value="1"/>
</dbReference>
<dbReference type="RefSeq" id="WP_093282762.1">
    <property type="nucleotide sequence ID" value="NZ_FOFS01000003.1"/>
</dbReference>
<protein>
    <submittedName>
        <fullName evidence="5">AraC-type DNA-binding protein</fullName>
    </submittedName>
</protein>
<dbReference type="Pfam" id="PF12833">
    <property type="entry name" value="HTH_18"/>
    <property type="match status" value="1"/>
</dbReference>
<dbReference type="Proteomes" id="UP000199233">
    <property type="component" value="Unassembled WGS sequence"/>
</dbReference>
<reference evidence="6" key="1">
    <citation type="submission" date="2016-10" db="EMBL/GenBank/DDBJ databases">
        <authorList>
            <person name="Varghese N."/>
            <person name="Submissions S."/>
        </authorList>
    </citation>
    <scope>NUCLEOTIDE SEQUENCE [LARGE SCALE GENOMIC DNA]</scope>
    <source>
        <strain evidence="6">DSM 25927</strain>
    </source>
</reference>
<keyword evidence="3" id="KW-0804">Transcription</keyword>
<keyword evidence="1" id="KW-0805">Transcription regulation</keyword>
<dbReference type="PANTHER" id="PTHR47894:SF1">
    <property type="entry name" value="HTH-TYPE TRANSCRIPTIONAL REGULATOR VQSM"/>
    <property type="match status" value="1"/>
</dbReference>
<dbReference type="InterPro" id="IPR032687">
    <property type="entry name" value="AraC-type_N"/>
</dbReference>
<evidence type="ECO:0000256" key="2">
    <source>
        <dbReference type="ARBA" id="ARBA00023125"/>
    </source>
</evidence>
<dbReference type="Gene3D" id="1.10.10.60">
    <property type="entry name" value="Homeodomain-like"/>
    <property type="match status" value="1"/>
</dbReference>
<dbReference type="SUPFAM" id="SSF46689">
    <property type="entry name" value="Homeodomain-like"/>
    <property type="match status" value="1"/>
</dbReference>
<dbReference type="STRING" id="489703.SAMN04488038_103120"/>
<accession>A0A1H9CNI1</accession>
<dbReference type="GO" id="GO:0003700">
    <property type="term" value="F:DNA-binding transcription factor activity"/>
    <property type="evidence" value="ECO:0007669"/>
    <property type="project" value="InterPro"/>
</dbReference>
<sequence length="337" mass="37474">MHGAPTLALHYLGALFDYLRARGLAPQHMLEAPLPLAGDREARIAEAQAARWFEQAAQALHDDALGLHVGEQIRPDHYGVLGYTAMACATLGEALACQQRYQALVLNIVSEPAQIEDGRLILRWLSEGGVRYRQLAEFNLGAMLSFIRWLSGQKLQPLRLDFQYPQPPDIREHQRVFGCELRFAQPRYALLLPLSALSLPLIQPDPAMRALMDHRAAQQLAALRESDDDALSAARRLIAQSLGGHRQPLELSGLAAQLKLSSRSLQRKLAQAGLSYSQLLDGVRAELAQRYLQDESLSLTDIAFLLGYSEQSAFTRAHRRWTGRAPQAARQTRAIHG</sequence>
<evidence type="ECO:0000256" key="3">
    <source>
        <dbReference type="ARBA" id="ARBA00023163"/>
    </source>
</evidence>
<dbReference type="Pfam" id="PF12625">
    <property type="entry name" value="Arabinose_bd"/>
    <property type="match status" value="1"/>
</dbReference>
<dbReference type="SMART" id="SM00342">
    <property type="entry name" value="HTH_ARAC"/>
    <property type="match status" value="1"/>
</dbReference>
<name>A0A1H9CNI1_9GAMM</name>
<keyword evidence="2 5" id="KW-0238">DNA-binding</keyword>
<keyword evidence="6" id="KW-1185">Reference proteome</keyword>
<dbReference type="InterPro" id="IPR009057">
    <property type="entry name" value="Homeodomain-like_sf"/>
</dbReference>
<evidence type="ECO:0000259" key="4">
    <source>
        <dbReference type="PROSITE" id="PS01124"/>
    </source>
</evidence>
<dbReference type="PANTHER" id="PTHR47894">
    <property type="entry name" value="HTH-TYPE TRANSCRIPTIONAL REGULATOR GADX"/>
    <property type="match status" value="1"/>
</dbReference>
<dbReference type="InterPro" id="IPR018060">
    <property type="entry name" value="HTH_AraC"/>
</dbReference>
<evidence type="ECO:0000313" key="5">
    <source>
        <dbReference type="EMBL" id="SEQ02765.1"/>
    </source>
</evidence>
<evidence type="ECO:0000313" key="6">
    <source>
        <dbReference type="Proteomes" id="UP000199233"/>
    </source>
</evidence>
<gene>
    <name evidence="5" type="ORF">SAMN04488038_103120</name>
</gene>
<dbReference type="GO" id="GO:0005829">
    <property type="term" value="C:cytosol"/>
    <property type="evidence" value="ECO:0007669"/>
    <property type="project" value="TreeGrafter"/>
</dbReference>
<proteinExistence type="predicted"/>
<feature type="domain" description="HTH araC/xylS-type" evidence="4">
    <location>
        <begin position="232"/>
        <end position="332"/>
    </location>
</feature>
<dbReference type="AlphaFoldDB" id="A0A1H9CNI1"/>